<feature type="transmembrane region" description="Helical" evidence="5">
    <location>
        <begin position="26"/>
        <end position="46"/>
    </location>
</feature>
<sequence length="121" mass="13973">VKDYSSIISVLSNDLRLIEENYFRQIFEIISSILLFIVSLCFMLYLNFLVSIIFIVLSALPIIVPVFMKKMLSNSANEYSNSNAEYTHIIKEIFNGFKTLKSYSVTKEIISLSDKKLDKLE</sequence>
<dbReference type="PROSITE" id="PS50929">
    <property type="entry name" value="ABC_TM1F"/>
    <property type="match status" value="1"/>
</dbReference>
<evidence type="ECO:0000256" key="5">
    <source>
        <dbReference type="SAM" id="Phobius"/>
    </source>
</evidence>
<name>A0A6G2D5T6_STREE</name>
<feature type="transmembrane region" description="Helical" evidence="5">
    <location>
        <begin position="52"/>
        <end position="68"/>
    </location>
</feature>
<dbReference type="Pfam" id="PF00664">
    <property type="entry name" value="ABC_membrane"/>
    <property type="match status" value="1"/>
</dbReference>
<evidence type="ECO:0000256" key="3">
    <source>
        <dbReference type="ARBA" id="ARBA00022989"/>
    </source>
</evidence>
<dbReference type="InterPro" id="IPR011527">
    <property type="entry name" value="ABC1_TM_dom"/>
</dbReference>
<comment type="subcellular location">
    <subcellularLocation>
        <location evidence="1">Cell membrane</location>
        <topology evidence="1">Multi-pass membrane protein</topology>
    </subcellularLocation>
</comment>
<feature type="non-terminal residue" evidence="7">
    <location>
        <position position="1"/>
    </location>
</feature>
<dbReference type="RefSeq" id="WP_196301395.1">
    <property type="nucleotide sequence ID" value="NZ_WNHJ01000364.1"/>
</dbReference>
<dbReference type="AlphaFoldDB" id="A0A6G2D5T6"/>
<keyword evidence="7" id="KW-0547">Nucleotide-binding</keyword>
<evidence type="ECO:0000256" key="1">
    <source>
        <dbReference type="ARBA" id="ARBA00004651"/>
    </source>
</evidence>
<evidence type="ECO:0000313" key="8">
    <source>
        <dbReference type="Proteomes" id="UP000474228"/>
    </source>
</evidence>
<evidence type="ECO:0000313" key="7">
    <source>
        <dbReference type="EMBL" id="MTV64167.1"/>
    </source>
</evidence>
<organism evidence="7 8">
    <name type="scientific">Streptococcus pneumoniae</name>
    <dbReference type="NCBI Taxonomy" id="1313"/>
    <lineage>
        <taxon>Bacteria</taxon>
        <taxon>Bacillati</taxon>
        <taxon>Bacillota</taxon>
        <taxon>Bacilli</taxon>
        <taxon>Lactobacillales</taxon>
        <taxon>Streptococcaceae</taxon>
        <taxon>Streptococcus</taxon>
    </lineage>
</organism>
<comment type="caution">
    <text evidence="7">The sequence shown here is derived from an EMBL/GenBank/DDBJ whole genome shotgun (WGS) entry which is preliminary data.</text>
</comment>
<dbReference type="InterPro" id="IPR036640">
    <property type="entry name" value="ABC1_TM_sf"/>
</dbReference>
<proteinExistence type="predicted"/>
<feature type="non-terminal residue" evidence="7">
    <location>
        <position position="121"/>
    </location>
</feature>
<evidence type="ECO:0000256" key="4">
    <source>
        <dbReference type="ARBA" id="ARBA00023136"/>
    </source>
</evidence>
<keyword evidence="3 5" id="KW-1133">Transmembrane helix</keyword>
<reference evidence="7 8" key="1">
    <citation type="submission" date="2019-11" db="EMBL/GenBank/DDBJ databases">
        <title>Growth characteristics of pneumococcus vary with the chemical composition of the capsule and with environmental conditions.</title>
        <authorList>
            <person name="Tothpal A."/>
            <person name="Desobry K."/>
            <person name="Joshi S."/>
            <person name="Wyllie A.L."/>
            <person name="Weinberger D.M."/>
        </authorList>
    </citation>
    <scope>NUCLEOTIDE SEQUENCE [LARGE SCALE GENOMIC DNA]</scope>
    <source>
        <strain evidence="8">pnumococcus22F</strain>
    </source>
</reference>
<dbReference type="Proteomes" id="UP000474228">
    <property type="component" value="Unassembled WGS sequence"/>
</dbReference>
<gene>
    <name evidence="7" type="ORF">GM539_12530</name>
</gene>
<dbReference type="EMBL" id="WNHJ01000364">
    <property type="protein sequence ID" value="MTV64167.1"/>
    <property type="molecule type" value="Genomic_DNA"/>
</dbReference>
<protein>
    <submittedName>
        <fullName evidence="7">ABC transporter ATP-binding protein</fullName>
    </submittedName>
</protein>
<dbReference type="SUPFAM" id="SSF90123">
    <property type="entry name" value="ABC transporter transmembrane region"/>
    <property type="match status" value="1"/>
</dbReference>
<keyword evidence="2 5" id="KW-0812">Transmembrane</keyword>
<dbReference type="GO" id="GO:0005886">
    <property type="term" value="C:plasma membrane"/>
    <property type="evidence" value="ECO:0007669"/>
    <property type="project" value="UniProtKB-SubCell"/>
</dbReference>
<keyword evidence="7" id="KW-0067">ATP-binding</keyword>
<accession>A0A6G2D5T6</accession>
<keyword evidence="4 5" id="KW-0472">Membrane</keyword>
<feature type="domain" description="ABC transmembrane type-1" evidence="6">
    <location>
        <begin position="5"/>
        <end position="121"/>
    </location>
</feature>
<evidence type="ECO:0000256" key="2">
    <source>
        <dbReference type="ARBA" id="ARBA00022692"/>
    </source>
</evidence>
<evidence type="ECO:0000259" key="6">
    <source>
        <dbReference type="PROSITE" id="PS50929"/>
    </source>
</evidence>
<dbReference type="Gene3D" id="1.20.1560.10">
    <property type="entry name" value="ABC transporter type 1, transmembrane domain"/>
    <property type="match status" value="1"/>
</dbReference>
<dbReference type="GO" id="GO:0140359">
    <property type="term" value="F:ABC-type transporter activity"/>
    <property type="evidence" value="ECO:0007669"/>
    <property type="project" value="InterPro"/>
</dbReference>
<dbReference type="GO" id="GO:0005524">
    <property type="term" value="F:ATP binding"/>
    <property type="evidence" value="ECO:0007669"/>
    <property type="project" value="UniProtKB-KW"/>
</dbReference>